<feature type="compositionally biased region" description="Polar residues" evidence="4">
    <location>
        <begin position="1290"/>
        <end position="1308"/>
    </location>
</feature>
<feature type="compositionally biased region" description="Polar residues" evidence="4">
    <location>
        <begin position="850"/>
        <end position="859"/>
    </location>
</feature>
<keyword evidence="7" id="KW-1185">Reference proteome</keyword>
<evidence type="ECO:0000256" key="4">
    <source>
        <dbReference type="SAM" id="MobiDB-lite"/>
    </source>
</evidence>
<dbReference type="GO" id="GO:0042302">
    <property type="term" value="F:structural constituent of cuticle"/>
    <property type="evidence" value="ECO:0007669"/>
    <property type="project" value="UniProtKB-UniRule"/>
</dbReference>
<dbReference type="PROSITE" id="PS51155">
    <property type="entry name" value="CHIT_BIND_RR_2"/>
    <property type="match status" value="1"/>
</dbReference>
<protein>
    <submittedName>
        <fullName evidence="6">(African queen) hypothetical protein</fullName>
    </submittedName>
</protein>
<feature type="compositionally biased region" description="Low complexity" evidence="4">
    <location>
        <begin position="578"/>
        <end position="587"/>
    </location>
</feature>
<feature type="compositionally biased region" description="Polar residues" evidence="4">
    <location>
        <begin position="1087"/>
        <end position="1096"/>
    </location>
</feature>
<comment type="caution">
    <text evidence="6">The sequence shown here is derived from an EMBL/GenBank/DDBJ whole genome shotgun (WGS) entry which is preliminary data.</text>
</comment>
<organism evidence="6 7">
    <name type="scientific">Danaus chrysippus</name>
    <name type="common">African queen</name>
    <dbReference type="NCBI Taxonomy" id="151541"/>
    <lineage>
        <taxon>Eukaryota</taxon>
        <taxon>Metazoa</taxon>
        <taxon>Ecdysozoa</taxon>
        <taxon>Arthropoda</taxon>
        <taxon>Hexapoda</taxon>
        <taxon>Insecta</taxon>
        <taxon>Pterygota</taxon>
        <taxon>Neoptera</taxon>
        <taxon>Endopterygota</taxon>
        <taxon>Lepidoptera</taxon>
        <taxon>Glossata</taxon>
        <taxon>Ditrysia</taxon>
        <taxon>Papilionoidea</taxon>
        <taxon>Nymphalidae</taxon>
        <taxon>Danainae</taxon>
        <taxon>Danaini</taxon>
        <taxon>Danaina</taxon>
        <taxon>Danaus</taxon>
        <taxon>Anosia</taxon>
    </lineage>
</organism>
<feature type="compositionally biased region" description="Polar residues" evidence="4">
    <location>
        <begin position="677"/>
        <end position="687"/>
    </location>
</feature>
<feature type="compositionally biased region" description="Polar residues" evidence="4">
    <location>
        <begin position="986"/>
        <end position="1008"/>
    </location>
</feature>
<dbReference type="Pfam" id="PF00379">
    <property type="entry name" value="Chitin_bind_4"/>
    <property type="match status" value="1"/>
</dbReference>
<feature type="compositionally biased region" description="Polar residues" evidence="4">
    <location>
        <begin position="557"/>
        <end position="567"/>
    </location>
</feature>
<feature type="compositionally biased region" description="Polar residues" evidence="4">
    <location>
        <begin position="866"/>
        <end position="902"/>
    </location>
</feature>
<evidence type="ECO:0000256" key="3">
    <source>
        <dbReference type="PROSITE-ProRule" id="PRU00497"/>
    </source>
</evidence>
<feature type="compositionally biased region" description="Polar residues" evidence="4">
    <location>
        <begin position="506"/>
        <end position="542"/>
    </location>
</feature>
<feature type="region of interest" description="Disordered" evidence="4">
    <location>
        <begin position="1187"/>
        <end position="1334"/>
    </location>
</feature>
<feature type="compositionally biased region" description="Polar residues" evidence="4">
    <location>
        <begin position="797"/>
        <end position="807"/>
    </location>
</feature>
<feature type="compositionally biased region" description="Low complexity" evidence="4">
    <location>
        <begin position="458"/>
        <end position="467"/>
    </location>
</feature>
<feature type="compositionally biased region" description="Low complexity" evidence="4">
    <location>
        <begin position="1189"/>
        <end position="1206"/>
    </location>
</feature>
<sequence length="1334" mass="144616">MPKVTAILVLSIIAYGYADKLDKGYLPPANAASSGGSPGVLVAPADQSEVFGQGLPVPESQSGSYIQDIGQEGFQAYKQERPQAAADRNAETLEFNNENNGESYAYNYETSNGISMGESGVATNGVNAQGGYAYTGDDGKSYSVTYTADVNGYQPQGEHLPTPHPIPEEILKSIEENAKAAAAGTQEGAYIPEEYESNANYSSKPGQESVASLDEIDKRKNQEINNKYNNPLDFVGQQYEIASSLDVNPSAQNQNKENGQDFNQMYTPNPYQYQQTSGIQGNSGFETSSLSPIQGLAEQFIQGDGYEYNQPKLPLQPVISGQDSLDQYRPQVNSENEKISSSSRPSSSDPSFNGDQNLKPSSGSLPSDEQSPQYQSGQQVLPEFRPSSFSGPNLSQNMKGSFPNQDQQIQIKESSGDLNENKGNGYHYDQPKPAFQPANSAQSSFDQNRPGLSGQNELLSPSSRPGSSGLGFNGDQNLKPSFGNRPSAEQFPQYQSGQQILPEFRPSSNSGPNLSQNMKGSFPNQDQQIQIKESSGDLNENKGNGYHYDQPKPAFQPANSAQSSFDQNRPGLSGQNELLSPSSRPGSSGLGFNGDQNLKPSFGNRPSAEQFPQYQSGQQILPEFRPSSNSEPNASQNMKGSFPNQDQQIQIKESSGDLNENKGNGYHYDQPKPAFQPANSGQSSFDQNRPGLSGQNELIPPSSRQGSSGSGFNGDQNLKPSFGNRPSAEQSPQYQSGQQVLPEFRPSSNSGPNAFQNMKGSFPNQDQQIQIKGSSGDLNENKGNGYHYDQPKPAFQPANSAQSSFDQNRPGLSGQNELLSPSSRPGSSGSGFNGDQNLKPSFGNRPSAEQFPQYQSGQQILPEFRPSSNSGPNASQNMKGSFPNQDQQIQIKESSGDLNENKGNGYHYDQPKPAFQPANSGQSSFDQNRPGLSGQNELIPPSSRQVSSGSGFNGDQNLKPSFGNRPSAEQSPQYQSGQQVLPEFRPSSNSGPNASQSMKGSFPNQDQKIQIKEFSGDLKESKGNGYHYDQPKPVFQPANSRPGSFIQYRPEISSQNQKISSSARPSSSVPSFSEDQNLKPSFGSRPSAEQSPKYQSGKQILPAFRPSYNRPNVFQNKESLFLNREQQIKRPSSGLIQDKGNGYQYNRPKPAFQPTISGQNVLGQYRPQVSNEGNKKSLVSQNSFAAVVSGNNGNSNPSLQNGPNGSQNKGSFPIKYVKNPGTQADGSSQGNVSPQFSILNKNKPCCGYKKPEQGSKSSPSQGIGMNKFGKGPVSSVKPIEAPYQYKRPSVSFTTQRPSSFSQTTQINRDNQDKGETFEGPRQPPSFSPEEGYKY</sequence>
<dbReference type="OrthoDB" id="10374256at2759"/>
<feature type="compositionally biased region" description="Basic and acidic residues" evidence="4">
    <location>
        <begin position="1309"/>
        <end position="1318"/>
    </location>
</feature>
<dbReference type="PROSITE" id="PS00233">
    <property type="entry name" value="CHIT_BIND_RR_1"/>
    <property type="match status" value="1"/>
</dbReference>
<feature type="compositionally biased region" description="Polar residues" evidence="4">
    <location>
        <begin position="387"/>
        <end position="422"/>
    </location>
</feature>
<accession>A0A8J2VZE0</accession>
<feature type="compositionally biased region" description="Polar residues" evidence="4">
    <location>
        <begin position="610"/>
        <end position="619"/>
    </location>
</feature>
<dbReference type="EMBL" id="CAKASE010000050">
    <property type="protein sequence ID" value="CAG9564263.1"/>
    <property type="molecule type" value="Genomic_DNA"/>
</dbReference>
<feature type="compositionally biased region" description="Polar residues" evidence="4">
    <location>
        <begin position="626"/>
        <end position="662"/>
    </location>
</feature>
<feature type="signal peptide" evidence="5">
    <location>
        <begin position="1"/>
        <end position="18"/>
    </location>
</feature>
<keyword evidence="1 3" id="KW-0193">Cuticle</keyword>
<feature type="compositionally biased region" description="Low complexity" evidence="4">
    <location>
        <begin position="1060"/>
        <end position="1073"/>
    </location>
</feature>
<feature type="compositionally biased region" description="Polar residues" evidence="4">
    <location>
        <begin position="727"/>
        <end position="739"/>
    </location>
</feature>
<feature type="compositionally biased region" description="Polar residues" evidence="4">
    <location>
        <begin position="490"/>
        <end position="499"/>
    </location>
</feature>
<gene>
    <name evidence="6" type="ORF">DCHRY22_LOCUS5275</name>
</gene>
<feature type="compositionally biased region" description="Polar residues" evidence="4">
    <location>
        <begin position="942"/>
        <end position="959"/>
    </location>
</feature>
<name>A0A8J2VZE0_9NEOP</name>
<feature type="compositionally biased region" description="Polar residues" evidence="4">
    <location>
        <begin position="1254"/>
        <end position="1263"/>
    </location>
</feature>
<reference evidence="6" key="1">
    <citation type="submission" date="2021-09" db="EMBL/GenBank/DDBJ databases">
        <authorList>
            <person name="Martin H S."/>
        </authorList>
    </citation>
    <scope>NUCLEOTIDE SEQUENCE</scope>
</reference>
<feature type="compositionally biased region" description="Polar residues" evidence="4">
    <location>
        <begin position="353"/>
        <end position="379"/>
    </location>
</feature>
<evidence type="ECO:0000256" key="1">
    <source>
        <dbReference type="ARBA" id="ARBA00022460"/>
    </source>
</evidence>
<evidence type="ECO:0000313" key="7">
    <source>
        <dbReference type="Proteomes" id="UP000789524"/>
    </source>
</evidence>
<feature type="compositionally biased region" description="Polar residues" evidence="4">
    <location>
        <begin position="746"/>
        <end position="782"/>
    </location>
</feature>
<feature type="chain" id="PRO_5035149051" evidence="5">
    <location>
        <begin position="19"/>
        <end position="1334"/>
    </location>
</feature>
<dbReference type="InterPro" id="IPR031311">
    <property type="entry name" value="CHIT_BIND_RR_consensus"/>
</dbReference>
<feature type="region of interest" description="Disordered" evidence="4">
    <location>
        <begin position="249"/>
        <end position="287"/>
    </location>
</feature>
<feature type="region of interest" description="Disordered" evidence="4">
    <location>
        <begin position="328"/>
        <end position="1096"/>
    </location>
</feature>
<feature type="compositionally biased region" description="Polar residues" evidence="4">
    <location>
        <begin position="967"/>
        <end position="979"/>
    </location>
</feature>
<feature type="compositionally biased region" description="Low complexity" evidence="4">
    <location>
        <begin position="340"/>
        <end position="351"/>
    </location>
</feature>
<feature type="compositionally biased region" description="Polar residues" evidence="4">
    <location>
        <begin position="437"/>
        <end position="447"/>
    </location>
</feature>
<keyword evidence="2 5" id="KW-0732">Signal</keyword>
<feature type="compositionally biased region" description="Polar residues" evidence="4">
    <location>
        <begin position="917"/>
        <end position="927"/>
    </location>
</feature>
<proteinExistence type="predicted"/>
<feature type="compositionally biased region" description="Basic and acidic residues" evidence="4">
    <location>
        <begin position="1009"/>
        <end position="1022"/>
    </location>
</feature>
<feature type="compositionally biased region" description="Polar residues" evidence="4">
    <location>
        <begin position="1220"/>
        <end position="1240"/>
    </location>
</feature>
<evidence type="ECO:0000313" key="6">
    <source>
        <dbReference type="EMBL" id="CAG9564263.1"/>
    </source>
</evidence>
<evidence type="ECO:0000256" key="5">
    <source>
        <dbReference type="SAM" id="SignalP"/>
    </source>
</evidence>
<dbReference type="Proteomes" id="UP000789524">
    <property type="component" value="Unassembled WGS sequence"/>
</dbReference>
<dbReference type="PRINTS" id="PR00947">
    <property type="entry name" value="CUTICLE"/>
</dbReference>
<dbReference type="InterPro" id="IPR000618">
    <property type="entry name" value="Insect_cuticle"/>
</dbReference>
<evidence type="ECO:0000256" key="2">
    <source>
        <dbReference type="ARBA" id="ARBA00022729"/>
    </source>
</evidence>